<proteinExistence type="inferred from homology"/>
<dbReference type="HOGENOM" id="CLU_058643_1_1_11"/>
<dbReference type="EMBL" id="AL645882">
    <property type="protein sequence ID" value="CAA22756.1"/>
    <property type="molecule type" value="Genomic_DNA"/>
</dbReference>
<dbReference type="Pfam" id="PF02525">
    <property type="entry name" value="Flavodoxin_2"/>
    <property type="match status" value="1"/>
</dbReference>
<dbReference type="Gene3D" id="3.40.50.360">
    <property type="match status" value="1"/>
</dbReference>
<name>Q9ZBG6_STRCO</name>
<dbReference type="Proteomes" id="UP000001973">
    <property type="component" value="Chromosome"/>
</dbReference>
<keyword evidence="2" id="KW-0560">Oxidoreductase</keyword>
<accession>Q9ZBG6</accession>
<dbReference type="STRING" id="100226.gene:17764104"/>
<keyword evidence="5" id="KW-1185">Reference proteome</keyword>
<dbReference type="KEGG" id="sco:SCO6447"/>
<gene>
    <name evidence="4" type="ordered locus">SCO6447</name>
    <name evidence="4" type="ORF">SC9B5.14c</name>
</gene>
<evidence type="ECO:0000313" key="5">
    <source>
        <dbReference type="Proteomes" id="UP000001973"/>
    </source>
</evidence>
<reference evidence="4 5" key="1">
    <citation type="journal article" date="1996" name="Mol. Microbiol.">
        <title>A set of ordered cosmids and a detailed genetic and physical map for the 8 Mb Streptomyces coelicolor A3(2) chromosome.</title>
        <authorList>
            <person name="Redenbach M."/>
            <person name="Kieser H.M."/>
            <person name="Denapaite D."/>
            <person name="Eichner A."/>
            <person name="Cullum J."/>
            <person name="Kinashi H."/>
            <person name="Hopwood D.A."/>
        </authorList>
    </citation>
    <scope>NUCLEOTIDE SEQUENCE [LARGE SCALE GENOMIC DNA]</scope>
    <source>
        <strain evidence="5">ATCC BAA-471 / A3(2) / M145</strain>
    </source>
</reference>
<feature type="domain" description="Flavodoxin-like fold" evidence="3">
    <location>
        <begin position="31"/>
        <end position="196"/>
    </location>
</feature>
<sequence length="246" mass="27277">MRPRLYWTRRTDRDQPGDPVTHRSSSNDRTALVVVAHHRADSLTAHTARRTADRLEASGYRVDLLDLHAEGFDPRMTTADQPDWGDREKAYSDEARAHMRRVLDADVVVAVFPVYWQSVPALLKGWIDRVWNYGFAYGRSKPRLAGKRMLWLGLAGATADDPITEAMHALLETSLSEGIASYCGFSHSAVGLLTDAEERPQRVDAEGGLLVGDAVAGAEREAQYADFDRRAREAVEKFLAAEGVAA</sequence>
<organism evidence="4 5">
    <name type="scientific">Streptomyces coelicolor (strain ATCC BAA-471 / A3(2) / M145)</name>
    <dbReference type="NCBI Taxonomy" id="100226"/>
    <lineage>
        <taxon>Bacteria</taxon>
        <taxon>Bacillati</taxon>
        <taxon>Actinomycetota</taxon>
        <taxon>Actinomycetes</taxon>
        <taxon>Kitasatosporales</taxon>
        <taxon>Streptomycetaceae</taxon>
        <taxon>Streptomyces</taxon>
        <taxon>Streptomyces albidoflavus group</taxon>
    </lineage>
</organism>
<evidence type="ECO:0000256" key="2">
    <source>
        <dbReference type="ARBA" id="ARBA00023002"/>
    </source>
</evidence>
<dbReference type="PaxDb" id="100226-SCO6447"/>
<dbReference type="eggNOG" id="COG2249">
    <property type="taxonomic scope" value="Bacteria"/>
</dbReference>
<dbReference type="GO" id="GO:0003955">
    <property type="term" value="F:NAD(P)H dehydrogenase (quinone) activity"/>
    <property type="evidence" value="ECO:0000318"/>
    <property type="project" value="GO_Central"/>
</dbReference>
<evidence type="ECO:0000313" key="4">
    <source>
        <dbReference type="EMBL" id="CAA22756.1"/>
    </source>
</evidence>
<evidence type="ECO:0000256" key="1">
    <source>
        <dbReference type="ARBA" id="ARBA00006252"/>
    </source>
</evidence>
<protein>
    <submittedName>
        <fullName evidence="4">NAD(P)H oxidoreductase</fullName>
    </submittedName>
</protein>
<dbReference type="EMBL" id="AL939127">
    <property type="protein sequence ID" value="CAA22756.1"/>
    <property type="molecule type" value="Genomic_DNA"/>
</dbReference>
<dbReference type="InterPro" id="IPR029039">
    <property type="entry name" value="Flavoprotein-like_sf"/>
</dbReference>
<comment type="similarity">
    <text evidence="1">Belongs to the NAD(P)H dehydrogenase (quinone) family.</text>
</comment>
<dbReference type="OrthoDB" id="9798454at2"/>
<dbReference type="AlphaFoldDB" id="Q9ZBG6"/>
<dbReference type="InParanoid" id="Q9ZBG6"/>
<dbReference type="SUPFAM" id="SSF52218">
    <property type="entry name" value="Flavoproteins"/>
    <property type="match status" value="1"/>
</dbReference>
<dbReference type="NCBIfam" id="NF007280">
    <property type="entry name" value="PRK09739.1"/>
    <property type="match status" value="1"/>
</dbReference>
<evidence type="ECO:0000259" key="3">
    <source>
        <dbReference type="Pfam" id="PF02525"/>
    </source>
</evidence>
<dbReference type="PANTHER" id="PTHR10204:SF34">
    <property type="entry name" value="NAD(P)H DEHYDROGENASE [QUINONE] 1 ISOFORM 1"/>
    <property type="match status" value="1"/>
</dbReference>
<dbReference type="GO" id="GO:0005829">
    <property type="term" value="C:cytosol"/>
    <property type="evidence" value="ECO:0000318"/>
    <property type="project" value="GO_Central"/>
</dbReference>
<dbReference type="InterPro" id="IPR003680">
    <property type="entry name" value="Flavodoxin_fold"/>
</dbReference>
<dbReference type="PATRIC" id="fig|100226.15.peg.6547"/>
<reference evidence="4 5" key="2">
    <citation type="journal article" date="2002" name="Nature">
        <title>Complete genome sequence of the model actinomycete Streptomyces coelicolor A3(2).</title>
        <authorList>
            <person name="Bentley S.D."/>
            <person name="Chater K.F."/>
            <person name="Cerdeno-Tarraga A.M."/>
            <person name="Challis G.L."/>
            <person name="Thomson N.R."/>
            <person name="James K.D."/>
            <person name="Harris D.E."/>
            <person name="Quail M.A."/>
            <person name="Kieser H."/>
            <person name="Harper D."/>
            <person name="Bateman A."/>
            <person name="Brown S."/>
            <person name="Chandra G."/>
            <person name="Chen C.W."/>
            <person name="Collins M."/>
            <person name="Cronin A."/>
            <person name="Fraser A."/>
            <person name="Goble A."/>
            <person name="Hidalgo J."/>
            <person name="Hornsby T."/>
            <person name="Howarth S."/>
            <person name="Huang C.H."/>
            <person name="Kieser T."/>
            <person name="Larke L."/>
            <person name="Murphy L."/>
            <person name="Oliver K."/>
            <person name="O'Neil S."/>
            <person name="Rabbinowitsch E."/>
            <person name="Rajandream M.A."/>
            <person name="Rutherford K."/>
            <person name="Rutter S."/>
            <person name="Seeger K."/>
            <person name="Saunders D."/>
            <person name="Sharp S."/>
            <person name="Squares R."/>
            <person name="Squares S."/>
            <person name="Taylor K."/>
            <person name="Warren T."/>
            <person name="Wietzorrek A."/>
            <person name="Woodward J."/>
            <person name="Barrell B.G."/>
            <person name="Parkhill J."/>
            <person name="Hopwood D.A."/>
        </authorList>
    </citation>
    <scope>NUCLEOTIDE SEQUENCE [LARGE SCALE GENOMIC DNA]</scope>
    <source>
        <strain evidence="5">ATCC BAA-471 / A3(2) / M145</strain>
    </source>
</reference>
<dbReference type="InterPro" id="IPR051545">
    <property type="entry name" value="NAD(P)H_dehydrogenase_qn"/>
</dbReference>
<dbReference type="PhylomeDB" id="Q9ZBG6"/>
<dbReference type="PANTHER" id="PTHR10204">
    <property type="entry name" value="NAD P H OXIDOREDUCTASE-RELATED"/>
    <property type="match status" value="1"/>
</dbReference>
<dbReference type="PIR" id="T35934">
    <property type="entry name" value="T35934"/>
</dbReference>